<dbReference type="Proteomes" id="UP000269974">
    <property type="component" value="Unassembled WGS sequence"/>
</dbReference>
<dbReference type="EMBL" id="UYIO01000001">
    <property type="protein sequence ID" value="VDG75464.1"/>
    <property type="molecule type" value="Genomic_DNA"/>
</dbReference>
<accession>A0A0K9ERA0</accession>
<evidence type="ECO:0000256" key="4">
    <source>
        <dbReference type="ARBA" id="ARBA00022692"/>
    </source>
</evidence>
<evidence type="ECO:0000256" key="5">
    <source>
        <dbReference type="ARBA" id="ARBA00022989"/>
    </source>
</evidence>
<evidence type="ECO:0000256" key="7">
    <source>
        <dbReference type="ARBA" id="ARBA00049663"/>
    </source>
</evidence>
<reference evidence="8 9" key="1">
    <citation type="submission" date="2018-11" db="EMBL/GenBank/DDBJ databases">
        <authorList>
            <consortium name="Pathogen Informatics"/>
        </authorList>
    </citation>
    <scope>NUCLEOTIDE SEQUENCE [LARGE SCALE GENOMIC DNA]</scope>
    <source>
        <strain evidence="8 9">NCTC10327</strain>
    </source>
</reference>
<gene>
    <name evidence="8" type="primary">gntT</name>
    <name evidence="8" type="ORF">NCTC10327_00175</name>
</gene>
<dbReference type="AlphaFoldDB" id="A0A0K9ERA0"/>
<sequence length="450" mass="47324">MPLLYLALGIALLLLLMLKFKVNGFISLIIVSVVVGMLQGMPLLDDPDNNVTGLLNVIKTGVGGQTGKLVLLLGFGAMLGVFMADMGAANRLATTMINKFGIKHAQIAIIIVAFLVGVVLFWETAWVILIPIVFAVCRSYKIPIMWLAMPLAIALSTMHSFLPPHPGPSAVAGIYNASIGATLMWGLVIAIPIGAATALIWPRLPFVKKVIAKPPAGLVSEKEWTEDEMPPFGISLLITALPVLLIGGHAIMEVTLGHDNPVTKVFTFIGHDWFALMISLIFAILYFTLVRKVPMDSIMKSCTGSVKSIAMIVFIIGGGGAFAAVLKGGGISDYILQITQDLPLSPILLAWAIAAVMRVALGSASVAVVTAAGIAAPLVAAGSVSPEVMVLATACGSVMASHVNDPGFWMFKEFLGLSVADTLRVRTGYTTVLSFLGLAGCLLLGLVVPA</sequence>
<comment type="subcellular location">
    <subcellularLocation>
        <location evidence="1">Cell membrane</location>
        <topology evidence="1">Multi-pass membrane protein</topology>
    </subcellularLocation>
</comment>
<comment type="caution">
    <text evidence="8">The sequence shown here is derived from an EMBL/GenBank/DDBJ whole genome shotgun (WGS) entry which is preliminary data.</text>
</comment>
<comment type="similarity">
    <text evidence="7">Belongs to the GntP permease family.</text>
</comment>
<dbReference type="GO" id="GO:0005886">
    <property type="term" value="C:plasma membrane"/>
    <property type="evidence" value="ECO:0007669"/>
    <property type="project" value="UniProtKB-SubCell"/>
</dbReference>
<keyword evidence="4" id="KW-0812">Transmembrane</keyword>
<keyword evidence="6" id="KW-0472">Membrane</keyword>
<evidence type="ECO:0000256" key="3">
    <source>
        <dbReference type="ARBA" id="ARBA00022475"/>
    </source>
</evidence>
<dbReference type="RefSeq" id="WP_049620263.1">
    <property type="nucleotide sequence ID" value="NZ_LFUS01000039.1"/>
</dbReference>
<keyword evidence="2" id="KW-0813">Transport</keyword>
<evidence type="ECO:0000256" key="6">
    <source>
        <dbReference type="ARBA" id="ARBA00023136"/>
    </source>
</evidence>
<dbReference type="NCBIfam" id="TIGR00791">
    <property type="entry name" value="gntP"/>
    <property type="match status" value="1"/>
</dbReference>
<evidence type="ECO:0000313" key="8">
    <source>
        <dbReference type="EMBL" id="VDG75464.1"/>
    </source>
</evidence>
<evidence type="ECO:0000256" key="2">
    <source>
        <dbReference type="ARBA" id="ARBA00022448"/>
    </source>
</evidence>
<keyword evidence="3" id="KW-1003">Cell membrane</keyword>
<protein>
    <submittedName>
        <fullName evidence="8">GntP family gluconate:proton (H+) symporter</fullName>
    </submittedName>
</protein>
<dbReference type="PANTHER" id="PTHR30354">
    <property type="entry name" value="GNT FAMILY GLUCONATE TRANSPORTER"/>
    <property type="match status" value="1"/>
</dbReference>
<dbReference type="PANTHER" id="PTHR30354:SF22">
    <property type="entry name" value="HIGH-AFFINITY GLUCONATE TRANSPORTER"/>
    <property type="match status" value="1"/>
</dbReference>
<keyword evidence="5" id="KW-1133">Transmembrane helix</keyword>
<organism evidence="8 9">
    <name type="scientific">Actinobaculum suis</name>
    <dbReference type="NCBI Taxonomy" id="1657"/>
    <lineage>
        <taxon>Bacteria</taxon>
        <taxon>Bacillati</taxon>
        <taxon>Actinomycetota</taxon>
        <taxon>Actinomycetes</taxon>
        <taxon>Actinomycetales</taxon>
        <taxon>Actinomycetaceae</taxon>
        <taxon>Actinobaculum</taxon>
    </lineage>
</organism>
<dbReference type="PIRSF" id="PIRSF002746">
    <property type="entry name" value="Gluconate_transporter"/>
    <property type="match status" value="1"/>
</dbReference>
<evidence type="ECO:0000256" key="1">
    <source>
        <dbReference type="ARBA" id="ARBA00004651"/>
    </source>
</evidence>
<dbReference type="InterPro" id="IPR003474">
    <property type="entry name" value="Glcn_transporter"/>
</dbReference>
<dbReference type="Pfam" id="PF02447">
    <property type="entry name" value="GntP_permease"/>
    <property type="match status" value="1"/>
</dbReference>
<proteinExistence type="inferred from homology"/>
<dbReference type="GO" id="GO:0015128">
    <property type="term" value="F:gluconate transmembrane transporter activity"/>
    <property type="evidence" value="ECO:0007669"/>
    <property type="project" value="InterPro"/>
</dbReference>
<evidence type="ECO:0000313" key="9">
    <source>
        <dbReference type="Proteomes" id="UP000269974"/>
    </source>
</evidence>
<name>A0A0K9ERA0_9ACTO</name>